<dbReference type="RefSeq" id="WP_058699970.1">
    <property type="nucleotide sequence ID" value="NZ_CP013690.1"/>
</dbReference>
<dbReference type="Pfam" id="PF04471">
    <property type="entry name" value="Mrr_cat"/>
    <property type="match status" value="1"/>
</dbReference>
<dbReference type="InterPro" id="IPR011335">
    <property type="entry name" value="Restrct_endonuc-II-like"/>
</dbReference>
<reference evidence="2 3" key="1">
    <citation type="journal article" date="2016" name="J. Zhejiang Univ. Sci. B">
        <title>Antibiotic resistance mechanisms of Myroides sp.</title>
        <authorList>
            <person name="Hu S."/>
            <person name="Yuan S."/>
            <person name="Qu H."/>
            <person name="Jiang T."/>
            <person name="Zhou Y."/>
            <person name="Wang M."/>
            <person name="Ming D."/>
        </authorList>
    </citation>
    <scope>NUCLEOTIDE SEQUENCE [LARGE SCALE GENOMIC DNA]</scope>
    <source>
        <strain evidence="2 3">PR63039</strain>
    </source>
</reference>
<dbReference type="SUPFAM" id="SSF52980">
    <property type="entry name" value="Restriction endonuclease-like"/>
    <property type="match status" value="1"/>
</dbReference>
<gene>
    <name evidence="2" type="ORF">AS202_19355</name>
</gene>
<dbReference type="InterPro" id="IPR011856">
    <property type="entry name" value="tRNA_endonuc-like_dom_sf"/>
</dbReference>
<dbReference type="AlphaFoldDB" id="A0AAI8C8N6"/>
<dbReference type="Gene3D" id="3.40.1350.10">
    <property type="match status" value="1"/>
</dbReference>
<organism evidence="2 3">
    <name type="scientific">Myroides odoratimimus</name>
    <dbReference type="NCBI Taxonomy" id="76832"/>
    <lineage>
        <taxon>Bacteria</taxon>
        <taxon>Pseudomonadati</taxon>
        <taxon>Bacteroidota</taxon>
        <taxon>Flavobacteriia</taxon>
        <taxon>Flavobacteriales</taxon>
        <taxon>Flavobacteriaceae</taxon>
        <taxon>Myroides</taxon>
    </lineage>
</organism>
<name>A0AAI8C8N6_9FLAO</name>
<dbReference type="EMBL" id="CP013690">
    <property type="protein sequence ID" value="ALU28169.1"/>
    <property type="molecule type" value="Genomic_DNA"/>
</dbReference>
<accession>A0AAI8C8N6</accession>
<dbReference type="GO" id="GO:0003677">
    <property type="term" value="F:DNA binding"/>
    <property type="evidence" value="ECO:0007669"/>
    <property type="project" value="InterPro"/>
</dbReference>
<sequence length="247" mass="28889">MTIYENEPKTWKDLQNKVAEILTVCGYQCEVEKEIITVREKVNVDVYAEINSQVSKSVIICECKFWAKAIPKSVVHSFRTVINDYGANYGLIVSKIGFQSGAFEAIKNTNVQLVNWVEFENTFRAEWIKKKLIASSIATKPLLDYISVGSMVFFKEQISRLPKDELEKYNELTKKYFNPVFVAGNLDYKNEDTREFDIELFDKLFPSSMKDLNIDFKSYESFFLYLEKVCKEGLKEFDKLFKEELRR</sequence>
<dbReference type="GO" id="GO:0004519">
    <property type="term" value="F:endonuclease activity"/>
    <property type="evidence" value="ECO:0007669"/>
    <property type="project" value="InterPro"/>
</dbReference>
<protein>
    <recommendedName>
        <fullName evidence="1">Restriction endonuclease type IV Mrr domain-containing protein</fullName>
    </recommendedName>
</protein>
<proteinExistence type="predicted"/>
<feature type="domain" description="Restriction endonuclease type IV Mrr" evidence="1">
    <location>
        <begin position="10"/>
        <end position="119"/>
    </location>
</feature>
<dbReference type="InterPro" id="IPR007560">
    <property type="entry name" value="Restrct_endonuc_IV_Mrr"/>
</dbReference>
<dbReference type="GO" id="GO:0009307">
    <property type="term" value="P:DNA restriction-modification system"/>
    <property type="evidence" value="ECO:0007669"/>
    <property type="project" value="InterPro"/>
</dbReference>
<evidence type="ECO:0000313" key="3">
    <source>
        <dbReference type="Proteomes" id="UP000069030"/>
    </source>
</evidence>
<evidence type="ECO:0000259" key="1">
    <source>
        <dbReference type="Pfam" id="PF04471"/>
    </source>
</evidence>
<dbReference type="KEGG" id="mod:AS202_19355"/>
<dbReference type="Proteomes" id="UP000069030">
    <property type="component" value="Chromosome"/>
</dbReference>
<evidence type="ECO:0000313" key="2">
    <source>
        <dbReference type="EMBL" id="ALU28169.1"/>
    </source>
</evidence>